<feature type="compositionally biased region" description="Basic and acidic residues" evidence="1">
    <location>
        <begin position="25"/>
        <end position="41"/>
    </location>
</feature>
<sequence>MDSPVDLDYEMEEQPASLPPPPPPEPRKRDRTKSDKEKAIDRNGLLVPATPSPQEQVLYRVESRPKHHPTRALFFGNLRRPVNAITFQAHLRRLAQERSASIERAWMNRTRSHAVVLVSSVEAATALRDQMNGSLYPPPEERDALADQLLSIETEQYEEAKRTGQAAAEPSRLDLSSIPQHELFVDFIQVSQINQWIFEEDHGPRNGKWLVAYRRKGEHGDVEADHLLVEGDFKPVHPSERRKRVRREPDDRDHNQRGRYSRGYNRARSRSASP</sequence>
<feature type="compositionally biased region" description="Basic residues" evidence="1">
    <location>
        <begin position="257"/>
        <end position="274"/>
    </location>
</feature>
<feature type="compositionally biased region" description="Basic and acidic residues" evidence="1">
    <location>
        <begin position="230"/>
        <end position="239"/>
    </location>
</feature>
<dbReference type="KEGG" id="clus:A9F13_17g00176"/>
<proteinExistence type="predicted"/>
<accession>A0AA91PX85</accession>
<dbReference type="Proteomes" id="UP000195602">
    <property type="component" value="Unassembled WGS sequence"/>
</dbReference>
<evidence type="ECO:0000313" key="3">
    <source>
        <dbReference type="Proteomes" id="UP000195602"/>
    </source>
</evidence>
<protein>
    <submittedName>
        <fullName evidence="2">Uncharacterized protein</fullName>
    </submittedName>
</protein>
<comment type="caution">
    <text evidence="2">The sequence shown here is derived from an EMBL/GenBank/DDBJ whole genome shotgun (WGS) entry which is preliminary data.</text>
</comment>
<evidence type="ECO:0000313" key="2">
    <source>
        <dbReference type="EMBL" id="OVF06807.1"/>
    </source>
</evidence>
<evidence type="ECO:0000256" key="1">
    <source>
        <dbReference type="SAM" id="MobiDB-lite"/>
    </source>
</evidence>
<feature type="region of interest" description="Disordered" evidence="1">
    <location>
        <begin position="1"/>
        <end position="50"/>
    </location>
</feature>
<feature type="region of interest" description="Disordered" evidence="1">
    <location>
        <begin position="230"/>
        <end position="274"/>
    </location>
</feature>
<feature type="compositionally biased region" description="Basic and acidic residues" evidence="1">
    <location>
        <begin position="247"/>
        <end position="256"/>
    </location>
</feature>
<dbReference type="EMBL" id="LYUB02000017">
    <property type="protein sequence ID" value="OVF06807.1"/>
    <property type="molecule type" value="Genomic_DNA"/>
</dbReference>
<gene>
    <name evidence="2" type="ORF">A9F13_17g00176</name>
</gene>
<organism evidence="2 3">
    <name type="scientific">Clavispora lusitaniae</name>
    <name type="common">Candida lusitaniae</name>
    <dbReference type="NCBI Taxonomy" id="36911"/>
    <lineage>
        <taxon>Eukaryota</taxon>
        <taxon>Fungi</taxon>
        <taxon>Dikarya</taxon>
        <taxon>Ascomycota</taxon>
        <taxon>Saccharomycotina</taxon>
        <taxon>Pichiomycetes</taxon>
        <taxon>Metschnikowiaceae</taxon>
        <taxon>Clavispora</taxon>
    </lineage>
</organism>
<reference evidence="2 3" key="1">
    <citation type="submission" date="2017-04" db="EMBL/GenBank/DDBJ databases">
        <title>Draft genome of the yeast Clavispora lusitaniae type strain CBS 6936.</title>
        <authorList>
            <person name="Durrens P."/>
            <person name="Klopp C."/>
            <person name="Biteau N."/>
            <person name="Fitton-Ouhabi V."/>
            <person name="Dementhon K."/>
            <person name="Accoceberry I."/>
            <person name="Sherman D.J."/>
            <person name="Noel T."/>
        </authorList>
    </citation>
    <scope>NUCLEOTIDE SEQUENCE [LARGE SCALE GENOMIC DNA]</scope>
    <source>
        <strain evidence="2 3">CBS 6936</strain>
    </source>
</reference>
<name>A0AA91PX85_CLALS</name>
<dbReference type="AlphaFoldDB" id="A0AA91PX85"/>
<feature type="compositionally biased region" description="Acidic residues" evidence="1">
    <location>
        <begin position="1"/>
        <end position="13"/>
    </location>
</feature>